<dbReference type="EMBL" id="JN638751">
    <property type="protein sequence ID" value="AEO93620.1"/>
    <property type="molecule type" value="Genomic_DNA"/>
</dbReference>
<proteinExistence type="predicted"/>
<dbReference type="OrthoDB" id="18279at10239"/>
<evidence type="ECO:0000313" key="1">
    <source>
        <dbReference type="EMBL" id="AEO93620.1"/>
    </source>
</evidence>
<organism evidence="1 2">
    <name type="scientific">Bacillus phage G</name>
    <dbReference type="NCBI Taxonomy" id="2884420"/>
    <lineage>
        <taxon>Viruses</taxon>
        <taxon>Duplodnaviria</taxon>
        <taxon>Heunggongvirae</taxon>
        <taxon>Uroviricota</taxon>
        <taxon>Caudoviricetes</taxon>
        <taxon>Donellivirus</taxon>
        <taxon>Donellivirus gee</taxon>
    </lineage>
</organism>
<keyword evidence="2" id="KW-1185">Reference proteome</keyword>
<dbReference type="GeneID" id="18563576"/>
<evidence type="ECO:0000313" key="2">
    <source>
        <dbReference type="Proteomes" id="UP000009273"/>
    </source>
</evidence>
<name>G3MAA2_9CAUD</name>
<dbReference type="KEGG" id="vg:18563576"/>
<gene>
    <name evidence="1" type="primary">361</name>
    <name evidence="1" type="ORF">G_361</name>
</gene>
<dbReference type="Proteomes" id="UP000009273">
    <property type="component" value="Segment"/>
</dbReference>
<protein>
    <submittedName>
        <fullName evidence="1">Gp361</fullName>
    </submittedName>
</protein>
<accession>G3MAA2</accession>
<sequence length="153" mass="16382">MATPVITWYKANNIDQATKYDVGIVDAGSISPDTTMLIWNNRGLQTDVSDMTSCTITTKDISGGNSGEIITNTWIRVKVDSMQEQSFTPIGGTVTKEIRAAGAPAGVIKGTSNDGIAENSAMNFAKVTLHANVPQIATAGNFDFITRVSYQYI</sequence>
<dbReference type="RefSeq" id="YP_009015664.1">
    <property type="nucleotide sequence ID" value="NC_023719.1"/>
</dbReference>
<reference evidence="1 2" key="1">
    <citation type="submission" date="2011-09" db="EMBL/GenBank/DDBJ databases">
        <authorList>
            <person name="Pope W.H."/>
            <person name="Pedulla M.L."/>
            <person name="Ford M.E."/>
            <person name="Peebles C.L."/>
            <person name="Hatfull G.H."/>
            <person name="Hendrix R.W."/>
        </authorList>
    </citation>
    <scope>NUCLEOTIDE SEQUENCE [LARGE SCALE GENOMIC DNA]</scope>
    <source>
        <strain evidence="1">G</strain>
    </source>
</reference>